<accession>A0ABQ8TKF5</accession>
<reference evidence="2 3" key="1">
    <citation type="journal article" date="2022" name="Allergy">
        <title>Genome assembly and annotation of Periplaneta americana reveal a comprehensive cockroach allergen profile.</title>
        <authorList>
            <person name="Wang L."/>
            <person name="Xiong Q."/>
            <person name="Saelim N."/>
            <person name="Wang L."/>
            <person name="Nong W."/>
            <person name="Wan A.T."/>
            <person name="Shi M."/>
            <person name="Liu X."/>
            <person name="Cao Q."/>
            <person name="Hui J.H.L."/>
            <person name="Sookrung N."/>
            <person name="Leung T.F."/>
            <person name="Tungtrongchitr A."/>
            <person name="Tsui S.K.W."/>
        </authorList>
    </citation>
    <scope>NUCLEOTIDE SEQUENCE [LARGE SCALE GENOMIC DNA]</scope>
    <source>
        <strain evidence="2">PWHHKU_190912</strain>
    </source>
</reference>
<protein>
    <submittedName>
        <fullName evidence="2">Uncharacterized protein</fullName>
    </submittedName>
</protein>
<keyword evidence="3" id="KW-1185">Reference proteome</keyword>
<evidence type="ECO:0000313" key="2">
    <source>
        <dbReference type="EMBL" id="KAJ4446452.1"/>
    </source>
</evidence>
<comment type="caution">
    <text evidence="2">The sequence shown here is derived from an EMBL/GenBank/DDBJ whole genome shotgun (WGS) entry which is preliminary data.</text>
</comment>
<feature type="compositionally biased region" description="Basic and acidic residues" evidence="1">
    <location>
        <begin position="46"/>
        <end position="60"/>
    </location>
</feature>
<feature type="compositionally biased region" description="Polar residues" evidence="1">
    <location>
        <begin position="106"/>
        <end position="115"/>
    </location>
</feature>
<organism evidence="2 3">
    <name type="scientific">Periplaneta americana</name>
    <name type="common">American cockroach</name>
    <name type="synonym">Blatta americana</name>
    <dbReference type="NCBI Taxonomy" id="6978"/>
    <lineage>
        <taxon>Eukaryota</taxon>
        <taxon>Metazoa</taxon>
        <taxon>Ecdysozoa</taxon>
        <taxon>Arthropoda</taxon>
        <taxon>Hexapoda</taxon>
        <taxon>Insecta</taxon>
        <taxon>Pterygota</taxon>
        <taxon>Neoptera</taxon>
        <taxon>Polyneoptera</taxon>
        <taxon>Dictyoptera</taxon>
        <taxon>Blattodea</taxon>
        <taxon>Blattoidea</taxon>
        <taxon>Blattidae</taxon>
        <taxon>Blattinae</taxon>
        <taxon>Periplaneta</taxon>
    </lineage>
</organism>
<dbReference type="EMBL" id="JAJSOF020000009">
    <property type="protein sequence ID" value="KAJ4446452.1"/>
    <property type="molecule type" value="Genomic_DNA"/>
</dbReference>
<evidence type="ECO:0000313" key="3">
    <source>
        <dbReference type="Proteomes" id="UP001148838"/>
    </source>
</evidence>
<dbReference type="Proteomes" id="UP001148838">
    <property type="component" value="Unassembled WGS sequence"/>
</dbReference>
<gene>
    <name evidence="2" type="ORF">ANN_13148</name>
</gene>
<sequence length="400" mass="45042">MEVQDLAESGDITSELTLLKSTNPKVYTSAEGLRYIIKPIIKHASDDKPKKKEIAKRNLSDDPSFQNPKRTIAAKQQQHFTITTSNKFSALDTTTTSTATGTITTSQPHQSTNASEAGPSMVNIQNNWNQVSKKIPPVTIITKLQQLDLNNLLRVNKQTLELQFTQQGIKIFPKSIECHNNFIDIFKVNEISTIRMVNEINPSARTLILSAIVYAAPAWAFILKTTMNFYYILFGYFTTLYQHQGYLVSELDEGDNASEMSPGSSTESYPAFARIGLRENPGKNLNQVTCPDRDSNPDHLVSRPDALTVTPQVWTTTMKKLQVFQNKILHIIHGSGWDTRTVQLHDDLELNTVSTTIRNMKTKLYHKTSQNNNPLINNLGTYTTATDKHRRPKSILTTIF</sequence>
<feature type="region of interest" description="Disordered" evidence="1">
    <location>
        <begin position="99"/>
        <end position="118"/>
    </location>
</feature>
<proteinExistence type="predicted"/>
<feature type="region of interest" description="Disordered" evidence="1">
    <location>
        <begin position="46"/>
        <end position="67"/>
    </location>
</feature>
<evidence type="ECO:0000256" key="1">
    <source>
        <dbReference type="SAM" id="MobiDB-lite"/>
    </source>
</evidence>
<name>A0ABQ8TKF5_PERAM</name>